<dbReference type="PANTHER" id="PTHR42829">
    <property type="entry name" value="NADH-UBIQUINONE OXIDOREDUCTASE CHAIN 5"/>
    <property type="match status" value="1"/>
</dbReference>
<feature type="domain" description="NADH dehydrogenase subunit 5 C-terminal" evidence="19">
    <location>
        <begin position="396"/>
        <end position="572"/>
    </location>
</feature>
<dbReference type="InterPro" id="IPR010934">
    <property type="entry name" value="NADH_DH_su5_C"/>
</dbReference>
<feature type="transmembrane region" description="Helical" evidence="16">
    <location>
        <begin position="63"/>
        <end position="83"/>
    </location>
</feature>
<comment type="catalytic activity">
    <reaction evidence="15 16">
        <text>a ubiquinone + NADH + 5 H(+)(in) = a ubiquinol + NAD(+) + 4 H(+)(out)</text>
        <dbReference type="Rhea" id="RHEA:29091"/>
        <dbReference type="Rhea" id="RHEA-COMP:9565"/>
        <dbReference type="Rhea" id="RHEA-COMP:9566"/>
        <dbReference type="ChEBI" id="CHEBI:15378"/>
        <dbReference type="ChEBI" id="CHEBI:16389"/>
        <dbReference type="ChEBI" id="CHEBI:17976"/>
        <dbReference type="ChEBI" id="CHEBI:57540"/>
        <dbReference type="ChEBI" id="CHEBI:57945"/>
        <dbReference type="EC" id="7.1.1.2"/>
    </reaction>
</comment>
<evidence type="ECO:0000256" key="4">
    <source>
        <dbReference type="ARBA" id="ARBA00022448"/>
    </source>
</evidence>
<dbReference type="AlphaFoldDB" id="A0A0E3DEB6"/>
<dbReference type="Pfam" id="PF00662">
    <property type="entry name" value="Proton_antipo_N"/>
    <property type="match status" value="1"/>
</dbReference>
<dbReference type="InterPro" id="IPR003945">
    <property type="entry name" value="NU5C-like"/>
</dbReference>
<dbReference type="InterPro" id="IPR001516">
    <property type="entry name" value="Proton_antipo_N"/>
</dbReference>
<feature type="transmembrane region" description="Helical" evidence="16">
    <location>
        <begin position="425"/>
        <end position="447"/>
    </location>
</feature>
<evidence type="ECO:0000256" key="6">
    <source>
        <dbReference type="ARBA" id="ARBA00022692"/>
    </source>
</evidence>
<feature type="transmembrane region" description="Helical" evidence="16">
    <location>
        <begin position="143"/>
        <end position="165"/>
    </location>
</feature>
<comment type="similarity">
    <text evidence="16">Belongs to the complex I subunit 5 family.</text>
</comment>
<dbReference type="EMBL" id="KJ569362">
    <property type="protein sequence ID" value="AIA77069.1"/>
    <property type="molecule type" value="Genomic_DNA"/>
</dbReference>
<keyword evidence="14 16" id="KW-0472">Membrane</keyword>
<dbReference type="PRINTS" id="PR01434">
    <property type="entry name" value="NADHDHGNASE5"/>
</dbReference>
<sequence>MKMNKWPYLLSSMQAAFLLLVISSIFLVMSMKFLSGSEAVIVEYVFFDYNSVLMSFPVLFDFHTLLYGSIVCFISGCVMVYSSSYMGSDVYLQRFTWVMMLFVSSMNLFIYVPSLVSLLVGWDGLGLVSFCLVIYYQNSKSLGAGLMTVFMNRVGDCAILLGIGYTFNLGHFSSEAMWEFNFMGFVVIMILISGLTKSAQVPFSSWLPAAMAAPTPVSALVHSSTLVTAGVFLLIRFHSFLENFYYFNFILLVISSMTMVMAGAAALYETDLKKIIALSTLSQLGVMMFSISLNLINLALFHLFTHAIFKALLFLCAGNIIHCHFNNQDIRKMSFLWKDLPVTSTCFNIGSLALCGFPFLAGFYSKDLIIEMMMFNQTNFLIGAIMMVATMLTSAYSIRLCFFVFWSSMGQGSVMSIFDEDKNILFAISLLTSVAVIGGSSMAWLFFSPLTVPMLSMFSKTLALVLTLGGAFLMYKFSFFCENKQFGLFDDFILSMWSMGLLSNNFVSKPLMKLGHMYFSMMDMGWMELVGGGGVWRQSMSLARLNQFNQDDLFNIFFYLSFMSLFFCSLFMFIN</sequence>
<comment type="subcellular location">
    <subcellularLocation>
        <location evidence="1">Mitochondrion inner membrane</location>
        <topology evidence="1">Multi-pass membrane protein</topology>
    </subcellularLocation>
</comment>
<accession>A0A0E3DEB6</accession>
<feature type="domain" description="NADH-Ubiquinone oxidoreductase (complex I) chain 5 N-terminal" evidence="18">
    <location>
        <begin position="50"/>
        <end position="95"/>
    </location>
</feature>
<keyword evidence="10 16" id="KW-1133">Transmembrane helix</keyword>
<evidence type="ECO:0000256" key="13">
    <source>
        <dbReference type="ARBA" id="ARBA00023128"/>
    </source>
</evidence>
<keyword evidence="4 16" id="KW-0813">Transport</keyword>
<evidence type="ECO:0000256" key="9">
    <source>
        <dbReference type="ARBA" id="ARBA00022982"/>
    </source>
</evidence>
<evidence type="ECO:0000259" key="18">
    <source>
        <dbReference type="Pfam" id="PF00662"/>
    </source>
</evidence>
<dbReference type="InterPro" id="IPR001750">
    <property type="entry name" value="ND/Mrp_TM"/>
</dbReference>
<dbReference type="EC" id="7.1.1.2" evidence="2 16"/>
<keyword evidence="11 16" id="KW-0520">NAD</keyword>
<keyword evidence="13 16" id="KW-0496">Mitochondrion</keyword>
<dbReference type="PANTHER" id="PTHR42829:SF2">
    <property type="entry name" value="NADH-UBIQUINONE OXIDOREDUCTASE CHAIN 5"/>
    <property type="match status" value="1"/>
</dbReference>
<evidence type="ECO:0000256" key="7">
    <source>
        <dbReference type="ARBA" id="ARBA00022792"/>
    </source>
</evidence>
<evidence type="ECO:0000256" key="3">
    <source>
        <dbReference type="ARBA" id="ARBA00021096"/>
    </source>
</evidence>
<comment type="function">
    <text evidence="16">Core subunit of the mitochondrial membrane respiratory chain NADH dehydrogenase (Complex I) which catalyzes electron transfer from NADH through the respiratory chain, using ubiquinone as an electron acceptor. Essential for the catalytic activity and assembly of complex I.</text>
</comment>
<evidence type="ECO:0000256" key="10">
    <source>
        <dbReference type="ARBA" id="ARBA00022989"/>
    </source>
</evidence>
<organism evidence="20">
    <name type="scientific">Nuttallina californica</name>
    <dbReference type="NCBI Taxonomy" id="413430"/>
    <lineage>
        <taxon>Eukaryota</taxon>
        <taxon>Metazoa</taxon>
        <taxon>Spiralia</taxon>
        <taxon>Lophotrochozoa</taxon>
        <taxon>Mollusca</taxon>
        <taxon>Polyplacophora</taxon>
        <taxon>Neoloricata</taxon>
        <taxon>Chitonida</taxon>
        <taxon>Acanthochitonina</taxon>
        <taxon>Tonicellidae</taxon>
        <taxon>Tonicellinae</taxon>
        <taxon>Nuttallina</taxon>
    </lineage>
</organism>
<reference evidence="20" key="1">
    <citation type="journal article" date="2015" name="J. Nat. Hist.">
        <title>Molecular phylogeny of Acanthochitonina (Mollusca: Polyplacophora: Chitonida): three new mitochondrial genomes, rearranged gene orders and systematics.</title>
        <authorList>
            <person name="Irisarri I."/>
            <person name="Eernisse D.J."/>
            <person name="Zardoya R."/>
        </authorList>
    </citation>
    <scope>NUCLEOTIDE SEQUENCE</scope>
</reference>
<protein>
    <recommendedName>
        <fullName evidence="3 16">NADH-ubiquinone oxidoreductase chain 5</fullName>
        <ecNumber evidence="2 16">7.1.1.2</ecNumber>
    </recommendedName>
</protein>
<proteinExistence type="inferred from homology"/>
<evidence type="ECO:0000259" key="19">
    <source>
        <dbReference type="Pfam" id="PF06455"/>
    </source>
</evidence>
<evidence type="ECO:0000256" key="1">
    <source>
        <dbReference type="ARBA" id="ARBA00004448"/>
    </source>
</evidence>
<evidence type="ECO:0000256" key="5">
    <source>
        <dbReference type="ARBA" id="ARBA00022660"/>
    </source>
</evidence>
<feature type="transmembrane region" description="Helical" evidence="16">
    <location>
        <begin position="299"/>
        <end position="321"/>
    </location>
</feature>
<dbReference type="Pfam" id="PF00361">
    <property type="entry name" value="Proton_antipo_M"/>
    <property type="match status" value="1"/>
</dbReference>
<feature type="transmembrane region" description="Helical" evidence="16">
    <location>
        <begin position="217"/>
        <end position="238"/>
    </location>
</feature>
<dbReference type="GO" id="GO:0003954">
    <property type="term" value="F:NADH dehydrogenase activity"/>
    <property type="evidence" value="ECO:0007669"/>
    <property type="project" value="TreeGrafter"/>
</dbReference>
<dbReference type="GO" id="GO:0015990">
    <property type="term" value="P:electron transport coupled proton transport"/>
    <property type="evidence" value="ECO:0007669"/>
    <property type="project" value="TreeGrafter"/>
</dbReference>
<evidence type="ECO:0000256" key="11">
    <source>
        <dbReference type="ARBA" id="ARBA00023027"/>
    </source>
</evidence>
<geneLocation type="mitochondrion" evidence="20"/>
<keyword evidence="7" id="KW-0999">Mitochondrion inner membrane</keyword>
<keyword evidence="8" id="KW-1278">Translocase</keyword>
<evidence type="ECO:0000256" key="16">
    <source>
        <dbReference type="RuleBase" id="RU003404"/>
    </source>
</evidence>
<dbReference type="GO" id="GO:0005743">
    <property type="term" value="C:mitochondrial inner membrane"/>
    <property type="evidence" value="ECO:0007669"/>
    <property type="project" value="UniProtKB-SubCell"/>
</dbReference>
<keyword evidence="6 16" id="KW-0812">Transmembrane</keyword>
<feature type="transmembrane region" description="Helical" evidence="16">
    <location>
        <begin position="453"/>
        <end position="475"/>
    </location>
</feature>
<feature type="transmembrane region" description="Helical" evidence="16">
    <location>
        <begin position="342"/>
        <end position="360"/>
    </location>
</feature>
<dbReference type="GO" id="GO:0008137">
    <property type="term" value="F:NADH dehydrogenase (ubiquinone) activity"/>
    <property type="evidence" value="ECO:0007669"/>
    <property type="project" value="UniProtKB-EC"/>
</dbReference>
<evidence type="ECO:0000259" key="17">
    <source>
        <dbReference type="Pfam" id="PF00361"/>
    </source>
</evidence>
<dbReference type="Pfam" id="PF06455">
    <property type="entry name" value="NADH5_C"/>
    <property type="match status" value="1"/>
</dbReference>
<evidence type="ECO:0000256" key="14">
    <source>
        <dbReference type="ARBA" id="ARBA00023136"/>
    </source>
</evidence>
<keyword evidence="9" id="KW-0249">Electron transport</keyword>
<feature type="transmembrane region" description="Helical" evidence="16">
    <location>
        <begin position="177"/>
        <end position="196"/>
    </location>
</feature>
<feature type="domain" description="NADH:quinone oxidoreductase/Mrp antiporter transmembrane" evidence="17">
    <location>
        <begin position="114"/>
        <end position="392"/>
    </location>
</feature>
<evidence type="ECO:0000256" key="12">
    <source>
        <dbReference type="ARBA" id="ARBA00023075"/>
    </source>
</evidence>
<keyword evidence="5" id="KW-0679">Respiratory chain</keyword>
<feature type="transmembrane region" description="Helical" evidence="16">
    <location>
        <begin position="556"/>
        <end position="574"/>
    </location>
</feature>
<feature type="transmembrane region" description="Helical" evidence="16">
    <location>
        <begin position="244"/>
        <end position="268"/>
    </location>
</feature>
<evidence type="ECO:0000256" key="2">
    <source>
        <dbReference type="ARBA" id="ARBA00012944"/>
    </source>
</evidence>
<evidence type="ECO:0000256" key="15">
    <source>
        <dbReference type="ARBA" id="ARBA00049551"/>
    </source>
</evidence>
<evidence type="ECO:0000313" key="20">
    <source>
        <dbReference type="EMBL" id="AIA77069.1"/>
    </source>
</evidence>
<keyword evidence="12 16" id="KW-0830">Ubiquinone</keyword>
<feature type="transmembrane region" description="Helical" evidence="16">
    <location>
        <begin position="95"/>
        <end position="112"/>
    </location>
</feature>
<gene>
    <name evidence="20" type="primary">nad5</name>
</gene>
<dbReference type="GO" id="GO:0042773">
    <property type="term" value="P:ATP synthesis coupled electron transport"/>
    <property type="evidence" value="ECO:0007669"/>
    <property type="project" value="InterPro"/>
</dbReference>
<evidence type="ECO:0000256" key="8">
    <source>
        <dbReference type="ARBA" id="ARBA00022967"/>
    </source>
</evidence>
<feature type="transmembrane region" description="Helical" evidence="16">
    <location>
        <begin position="380"/>
        <end position="405"/>
    </location>
</feature>
<name>A0A0E3DEB6_9MOLL</name>